<dbReference type="Gene3D" id="3.40.50.300">
    <property type="entry name" value="P-loop containing nucleotide triphosphate hydrolases"/>
    <property type="match status" value="1"/>
</dbReference>
<dbReference type="EMBL" id="JANIEX010000201">
    <property type="protein sequence ID" value="KAJ3571128.1"/>
    <property type="molecule type" value="Genomic_DNA"/>
</dbReference>
<keyword evidence="1" id="KW-0677">Repeat</keyword>
<proteinExistence type="predicted"/>
<evidence type="ECO:0000313" key="5">
    <source>
        <dbReference type="Proteomes" id="UP001213000"/>
    </source>
</evidence>
<evidence type="ECO:0000259" key="3">
    <source>
        <dbReference type="Pfam" id="PF24883"/>
    </source>
</evidence>
<feature type="domain" description="Nephrocystin 3-like N-terminal" evidence="3">
    <location>
        <begin position="90"/>
        <end position="246"/>
    </location>
</feature>
<comment type="caution">
    <text evidence="4">The sequence shown here is derived from an EMBL/GenBank/DDBJ whole genome shotgun (WGS) entry which is preliminary data.</text>
</comment>
<dbReference type="AlphaFoldDB" id="A0AAD5VX19"/>
<dbReference type="InterPro" id="IPR056884">
    <property type="entry name" value="NPHP3-like_N"/>
</dbReference>
<dbReference type="Pfam" id="PF24883">
    <property type="entry name" value="NPHP3_N"/>
    <property type="match status" value="1"/>
</dbReference>
<dbReference type="SUPFAM" id="SSF52540">
    <property type="entry name" value="P-loop containing nucleoside triphosphate hydrolases"/>
    <property type="match status" value="1"/>
</dbReference>
<feature type="region of interest" description="Disordered" evidence="2">
    <location>
        <begin position="631"/>
        <end position="667"/>
    </location>
</feature>
<evidence type="ECO:0000256" key="2">
    <source>
        <dbReference type="SAM" id="MobiDB-lite"/>
    </source>
</evidence>
<sequence>MPFFEHAYNIEINGGQFQSHTQAHNHFHGLGGLQILHASTLPDAAYNSSAPQSSQACLPGTREQYISDITNWVQTHSVTHPLDSYSVKPAHKLLWFNGPFGVGKSAIARTCAEALQKSSALGAAFFFSRPNKRDDPAKLFTTIAYQLATRLRPDSSPYGALLEEEIRRDPSIVTKALDVQLHELIVDPILQLLNQTELQYQPPVLIIIDGLDECSSIQSQSDIIRIISEVALEQPSLPLLWAVFSRPEPHIQRAVRESDALWWEIALPVSNDSQKDIEVYLRNNFRRIYQQYGLSYGDNGIWPSDPEIKMLVEKSAGLFVFAATIVRFFDDPMLPEREQQLHNLLYPNSGALASLKPVTGTIPPLSHLDAFYTAIMQRIPPQHLQHTLVVLQVLSSELLTCDMTLIKISSLLGFPVSTLHSAIYGLHSVLYSRTRTSEIQSGLADMPTEQTISFYHYSFVEFLRDPLRSGEFYVFQHSCMLHWVKRCLEILSEYSRGGLERIQIKASTTGYAQQVVAALKKSMLVEASCSLLASCARIADLSDHPRLVQELYSLDYHRIVDAIDAGKRHLALSLRETDLRDLMKQISRYIQGQPWSQRPPRLLRERLQAMNIITQQFHNIKHKFDVAMTTRSNSSESITSSSSDSYTAPRSSTSGPGTPSTPSRVLPTYELGQRGKVVYLFPEWSTSGMVTYHVCTNLEDLREPYILTDSDGSS</sequence>
<gene>
    <name evidence="4" type="ORF">NP233_g3965</name>
</gene>
<reference evidence="4" key="1">
    <citation type="submission" date="2022-07" db="EMBL/GenBank/DDBJ databases">
        <title>Genome Sequence of Leucocoprinus birnbaumii.</title>
        <authorList>
            <person name="Buettner E."/>
        </authorList>
    </citation>
    <scope>NUCLEOTIDE SEQUENCE</scope>
    <source>
        <strain evidence="4">VT141</strain>
    </source>
</reference>
<evidence type="ECO:0000313" key="4">
    <source>
        <dbReference type="EMBL" id="KAJ3571128.1"/>
    </source>
</evidence>
<accession>A0AAD5VX19</accession>
<dbReference type="InterPro" id="IPR027417">
    <property type="entry name" value="P-loop_NTPase"/>
</dbReference>
<feature type="compositionally biased region" description="Low complexity" evidence="2">
    <location>
        <begin position="631"/>
        <end position="664"/>
    </location>
</feature>
<dbReference type="Proteomes" id="UP001213000">
    <property type="component" value="Unassembled WGS sequence"/>
</dbReference>
<protein>
    <recommendedName>
        <fullName evidence="3">Nephrocystin 3-like N-terminal domain-containing protein</fullName>
    </recommendedName>
</protein>
<evidence type="ECO:0000256" key="1">
    <source>
        <dbReference type="ARBA" id="ARBA00022737"/>
    </source>
</evidence>
<dbReference type="PANTHER" id="PTHR10039">
    <property type="entry name" value="AMELOGENIN"/>
    <property type="match status" value="1"/>
</dbReference>
<organism evidence="4 5">
    <name type="scientific">Leucocoprinus birnbaumii</name>
    <dbReference type="NCBI Taxonomy" id="56174"/>
    <lineage>
        <taxon>Eukaryota</taxon>
        <taxon>Fungi</taxon>
        <taxon>Dikarya</taxon>
        <taxon>Basidiomycota</taxon>
        <taxon>Agaricomycotina</taxon>
        <taxon>Agaricomycetes</taxon>
        <taxon>Agaricomycetidae</taxon>
        <taxon>Agaricales</taxon>
        <taxon>Agaricineae</taxon>
        <taxon>Agaricaceae</taxon>
        <taxon>Leucocoprinus</taxon>
    </lineage>
</organism>
<dbReference type="PANTHER" id="PTHR10039:SF17">
    <property type="entry name" value="FUNGAL STAND N-TERMINAL GOODBYE DOMAIN-CONTAINING PROTEIN-RELATED"/>
    <property type="match status" value="1"/>
</dbReference>
<name>A0AAD5VX19_9AGAR</name>
<keyword evidence="5" id="KW-1185">Reference proteome</keyword>